<dbReference type="InterPro" id="IPR051691">
    <property type="entry name" value="Metab_Enz_Cyan_OpOx_G3PDH"/>
</dbReference>
<protein>
    <submittedName>
        <fullName evidence="4">NAD(P)/FAD-dependent oxidoreductase</fullName>
    </submittedName>
</protein>
<dbReference type="InterPro" id="IPR023753">
    <property type="entry name" value="FAD/NAD-binding_dom"/>
</dbReference>
<dbReference type="Gene3D" id="1.10.10.1100">
    <property type="entry name" value="BFD-like [2Fe-2S]-binding domain"/>
    <property type="match status" value="1"/>
</dbReference>
<feature type="domain" description="SoxA A3" evidence="3">
    <location>
        <begin position="381"/>
        <end position="453"/>
    </location>
</feature>
<dbReference type="InterPro" id="IPR041117">
    <property type="entry name" value="SoxA_A3"/>
</dbReference>
<dbReference type="PIRSF" id="PIRSF037495">
    <property type="entry name" value="Opine_OX_OoxA/HcnB"/>
    <property type="match status" value="1"/>
</dbReference>
<dbReference type="Gene3D" id="3.50.50.60">
    <property type="entry name" value="FAD/NAD(P)-binding domain"/>
    <property type="match status" value="2"/>
</dbReference>
<keyword evidence="5" id="KW-1185">Reference proteome</keyword>
<gene>
    <name evidence="4" type="ORF">ACFQ2S_23470</name>
</gene>
<keyword evidence="1" id="KW-0560">Oxidoreductase</keyword>
<proteinExistence type="predicted"/>
<dbReference type="RefSeq" id="WP_386078794.1">
    <property type="nucleotide sequence ID" value="NZ_JBHTJT010000060.1"/>
</dbReference>
<organism evidence="4 5">
    <name type="scientific">Tropicimonas aquimaris</name>
    <dbReference type="NCBI Taxonomy" id="914152"/>
    <lineage>
        <taxon>Bacteria</taxon>
        <taxon>Pseudomonadati</taxon>
        <taxon>Pseudomonadota</taxon>
        <taxon>Alphaproteobacteria</taxon>
        <taxon>Rhodobacterales</taxon>
        <taxon>Roseobacteraceae</taxon>
        <taxon>Tropicimonas</taxon>
    </lineage>
</organism>
<name>A0ABW3IWQ1_9RHOB</name>
<sequence length="464" mass="48985">MKRVDLVVIGAGPAGMAAATTAAEHGLGVTLLDEQSRPGGQIYRDVDRAAAKRGGILGPDFQHGATLTRALRDSAVEHITGAVVWAIEDSFRISYTKESRGAQIEADRILLATGALERPMPVPGWTLPGVMTAGAAQILLKQSGVVAKRAVLVGSGPLLYLIAAQMVRAGSPPLALVETQSRADLTRATKYAGGALRAWPYLAKGLKLMTEISRARVPRHTGATGIAIEGEGRAEIVRFEAGGRTHRIACDTVLLHHGVVPNTQAARSIGVSHRWNADQAAFVPVLDHWGCSEKAGVYIAGDGAGIGGAEVAEVAGQLAALQIATEAERLAEASRDKFAAPLLKKRARDMAIRPFLDAAYPPAPEALLPGDATIICRCEEVTAGEIRRYAGLGCLGPNQTKAFGRPGMGPCQGRYCGLTVTALLSDALEQTPDETGYYRIRPPLKPVTLSELAEMDVPPQRAKE</sequence>
<evidence type="ECO:0000259" key="3">
    <source>
        <dbReference type="Pfam" id="PF17806"/>
    </source>
</evidence>
<dbReference type="InterPro" id="IPR036188">
    <property type="entry name" value="FAD/NAD-bd_sf"/>
</dbReference>
<dbReference type="PRINTS" id="PR00411">
    <property type="entry name" value="PNDRDTASEI"/>
</dbReference>
<dbReference type="EMBL" id="JBHTJT010000060">
    <property type="protein sequence ID" value="MFD0982598.1"/>
    <property type="molecule type" value="Genomic_DNA"/>
</dbReference>
<dbReference type="InterPro" id="IPR017224">
    <property type="entry name" value="Opine_Oxase_asu/HCN_bsu"/>
</dbReference>
<evidence type="ECO:0000313" key="5">
    <source>
        <dbReference type="Proteomes" id="UP001597108"/>
    </source>
</evidence>
<dbReference type="PRINTS" id="PR00368">
    <property type="entry name" value="FADPNR"/>
</dbReference>
<accession>A0ABW3IWQ1</accession>
<feature type="domain" description="FAD/NAD(P)-binding" evidence="2">
    <location>
        <begin position="5"/>
        <end position="315"/>
    </location>
</feature>
<dbReference type="PANTHER" id="PTHR42949:SF3">
    <property type="entry name" value="ANAEROBIC GLYCEROL-3-PHOSPHATE DEHYDROGENASE SUBUNIT B"/>
    <property type="match status" value="1"/>
</dbReference>
<dbReference type="InterPro" id="IPR041854">
    <property type="entry name" value="BFD-like_2Fe2S-bd_dom_sf"/>
</dbReference>
<evidence type="ECO:0000259" key="2">
    <source>
        <dbReference type="Pfam" id="PF07992"/>
    </source>
</evidence>
<dbReference type="SUPFAM" id="SSF51905">
    <property type="entry name" value="FAD/NAD(P)-binding domain"/>
    <property type="match status" value="1"/>
</dbReference>
<comment type="caution">
    <text evidence="4">The sequence shown here is derived from an EMBL/GenBank/DDBJ whole genome shotgun (WGS) entry which is preliminary data.</text>
</comment>
<reference evidence="5" key="1">
    <citation type="journal article" date="2019" name="Int. J. Syst. Evol. Microbiol.">
        <title>The Global Catalogue of Microorganisms (GCM) 10K type strain sequencing project: providing services to taxonomists for standard genome sequencing and annotation.</title>
        <authorList>
            <consortium name="The Broad Institute Genomics Platform"/>
            <consortium name="The Broad Institute Genome Sequencing Center for Infectious Disease"/>
            <person name="Wu L."/>
            <person name="Ma J."/>
        </authorList>
    </citation>
    <scope>NUCLEOTIDE SEQUENCE [LARGE SCALE GENOMIC DNA]</scope>
    <source>
        <strain evidence="5">CCUG 60524</strain>
    </source>
</reference>
<dbReference type="Pfam" id="PF17806">
    <property type="entry name" value="SO_alpha_A3"/>
    <property type="match status" value="1"/>
</dbReference>
<dbReference type="Pfam" id="PF07992">
    <property type="entry name" value="Pyr_redox_2"/>
    <property type="match status" value="1"/>
</dbReference>
<evidence type="ECO:0000313" key="4">
    <source>
        <dbReference type="EMBL" id="MFD0982598.1"/>
    </source>
</evidence>
<dbReference type="Proteomes" id="UP001597108">
    <property type="component" value="Unassembled WGS sequence"/>
</dbReference>
<dbReference type="PANTHER" id="PTHR42949">
    <property type="entry name" value="ANAEROBIC GLYCEROL-3-PHOSPHATE DEHYDROGENASE SUBUNIT B"/>
    <property type="match status" value="1"/>
</dbReference>
<dbReference type="CDD" id="cd19946">
    <property type="entry name" value="GlpA-like_Fer2_BFD-like"/>
    <property type="match status" value="1"/>
</dbReference>
<evidence type="ECO:0000256" key="1">
    <source>
        <dbReference type="ARBA" id="ARBA00023002"/>
    </source>
</evidence>